<sequence length="328" mass="38247">MKSPFTGKEMERVYEKRMWNFRGEQYEYIHSAWRCVDTGEEFTEDADDTAAFVQVTNKYRNKYGIPYKDQIIDIRKLYDISAAKMSLILGMGANQYRLYEIGEVPSISNGRLILAIMKPEVMLSMIESAKNVLSKSEYEKILEKTYKVIKTYPNKAEEYDTSRVFTVPRGEENGYAKQSLVHLKNIMLYILDHCSNVWYTKMNKLLFYADFLSYREYGMAMTGLSYRAINYGPVPEKWERVYSEFQEINQDLSKAGNYTGYILTSSEKPNLSVISEEERQILDVVCTKFGQSTSKKLSESSHCENAWLLHHENHERIPFEDAFQLTAI</sequence>
<reference evidence="2" key="2">
    <citation type="journal article" date="2021" name="PeerJ">
        <title>Extensive microbial diversity within the chicken gut microbiome revealed by metagenomics and culture.</title>
        <authorList>
            <person name="Gilroy R."/>
            <person name="Ravi A."/>
            <person name="Getino M."/>
            <person name="Pursley I."/>
            <person name="Horton D.L."/>
            <person name="Alikhan N.F."/>
            <person name="Baker D."/>
            <person name="Gharbi K."/>
            <person name="Hall N."/>
            <person name="Watson M."/>
            <person name="Adriaenssens E.M."/>
            <person name="Foster-Nyarko E."/>
            <person name="Jarju S."/>
            <person name="Secka A."/>
            <person name="Antonio M."/>
            <person name="Oren A."/>
            <person name="Chaudhuri R.R."/>
            <person name="La Ragione R."/>
            <person name="Hildebrand F."/>
            <person name="Pallen M.J."/>
        </authorList>
    </citation>
    <scope>NUCLEOTIDE SEQUENCE</scope>
    <source>
        <strain evidence="2">B1-3475</strain>
    </source>
</reference>
<name>A0A9D9HKV9_9BACT</name>
<comment type="caution">
    <text evidence="2">The sequence shown here is derived from an EMBL/GenBank/DDBJ whole genome shotgun (WGS) entry which is preliminary data.</text>
</comment>
<evidence type="ECO:0000313" key="3">
    <source>
        <dbReference type="Proteomes" id="UP000823617"/>
    </source>
</evidence>
<evidence type="ECO:0000313" key="2">
    <source>
        <dbReference type="EMBL" id="MBO8455696.1"/>
    </source>
</evidence>
<protein>
    <submittedName>
        <fullName evidence="2">DUF4065 domain-containing protein</fullName>
    </submittedName>
</protein>
<dbReference type="AlphaFoldDB" id="A0A9D9HKV9"/>
<gene>
    <name evidence="2" type="ORF">IAC08_04760</name>
</gene>
<evidence type="ECO:0000259" key="1">
    <source>
        <dbReference type="Pfam" id="PF13274"/>
    </source>
</evidence>
<dbReference type="Pfam" id="PF13274">
    <property type="entry name" value="SocA_Panacea"/>
    <property type="match status" value="1"/>
</dbReference>
<organism evidence="2 3">
    <name type="scientific">Candidatus Cryptobacteroides intestinigallinarum</name>
    <dbReference type="NCBI Taxonomy" id="2840767"/>
    <lineage>
        <taxon>Bacteria</taxon>
        <taxon>Pseudomonadati</taxon>
        <taxon>Bacteroidota</taxon>
        <taxon>Bacteroidia</taxon>
        <taxon>Bacteroidales</taxon>
        <taxon>Candidatus Cryptobacteroides</taxon>
    </lineage>
</organism>
<dbReference type="Proteomes" id="UP000823617">
    <property type="component" value="Unassembled WGS sequence"/>
</dbReference>
<reference evidence="2" key="1">
    <citation type="submission" date="2020-10" db="EMBL/GenBank/DDBJ databases">
        <authorList>
            <person name="Gilroy R."/>
        </authorList>
    </citation>
    <scope>NUCLEOTIDE SEQUENCE</scope>
    <source>
        <strain evidence="2">B1-3475</strain>
    </source>
</reference>
<accession>A0A9D9HKV9</accession>
<proteinExistence type="predicted"/>
<dbReference type="EMBL" id="JADIMK010000046">
    <property type="protein sequence ID" value="MBO8455696.1"/>
    <property type="molecule type" value="Genomic_DNA"/>
</dbReference>
<dbReference type="InterPro" id="IPR025272">
    <property type="entry name" value="SocA_Panacea"/>
</dbReference>
<feature type="domain" description="Antitoxin SocA-like Panacea" evidence="1">
    <location>
        <begin position="203"/>
        <end position="307"/>
    </location>
</feature>